<reference evidence="2" key="1">
    <citation type="journal article" date="2017" name="Nature">
        <title>The sunflower genome provides insights into oil metabolism, flowering and Asterid evolution.</title>
        <authorList>
            <person name="Badouin H."/>
            <person name="Gouzy J."/>
            <person name="Grassa C.J."/>
            <person name="Murat F."/>
            <person name="Staton S.E."/>
            <person name="Cottret L."/>
            <person name="Lelandais-Briere C."/>
            <person name="Owens G.L."/>
            <person name="Carrere S."/>
            <person name="Mayjonade B."/>
            <person name="Legrand L."/>
            <person name="Gill N."/>
            <person name="Kane N.C."/>
            <person name="Bowers J.E."/>
            <person name="Hubner S."/>
            <person name="Bellec A."/>
            <person name="Berard A."/>
            <person name="Berges H."/>
            <person name="Blanchet N."/>
            <person name="Boniface M.C."/>
            <person name="Brunel D."/>
            <person name="Catrice O."/>
            <person name="Chaidir N."/>
            <person name="Claudel C."/>
            <person name="Donnadieu C."/>
            <person name="Faraut T."/>
            <person name="Fievet G."/>
            <person name="Helmstetter N."/>
            <person name="King M."/>
            <person name="Knapp S.J."/>
            <person name="Lai Z."/>
            <person name="Le Paslier M.C."/>
            <person name="Lippi Y."/>
            <person name="Lorenzon L."/>
            <person name="Mandel J.R."/>
            <person name="Marage G."/>
            <person name="Marchand G."/>
            <person name="Marquand E."/>
            <person name="Bret-Mestries E."/>
            <person name="Morien E."/>
            <person name="Nambeesan S."/>
            <person name="Nguyen T."/>
            <person name="Pegot-Espagnet P."/>
            <person name="Pouilly N."/>
            <person name="Raftis F."/>
            <person name="Sallet E."/>
            <person name="Schiex T."/>
            <person name="Thomas J."/>
            <person name="Vandecasteele C."/>
            <person name="Vares D."/>
            <person name="Vear F."/>
            <person name="Vautrin S."/>
            <person name="Crespi M."/>
            <person name="Mangin B."/>
            <person name="Burke J.M."/>
            <person name="Salse J."/>
            <person name="Munos S."/>
            <person name="Vincourt P."/>
            <person name="Rieseberg L.H."/>
            <person name="Langlade N.B."/>
        </authorList>
    </citation>
    <scope>NUCLEOTIDE SEQUENCE</scope>
    <source>
        <tissue evidence="2">Leaves</tissue>
    </source>
</reference>
<dbReference type="Proteomes" id="UP000215914">
    <property type="component" value="Unassembled WGS sequence"/>
</dbReference>
<dbReference type="CDD" id="cd05162">
    <property type="entry name" value="PWWP"/>
    <property type="match status" value="1"/>
</dbReference>
<dbReference type="InterPro" id="IPR000313">
    <property type="entry name" value="PWWP_dom"/>
</dbReference>
<protein>
    <recommendedName>
        <fullName evidence="1">PWWP domain-containing protein</fullName>
    </recommendedName>
</protein>
<name>A0A9K3DGS9_HELAN</name>
<dbReference type="Pfam" id="PF00855">
    <property type="entry name" value="PWWP"/>
    <property type="match status" value="1"/>
</dbReference>
<dbReference type="InterPro" id="IPR052657">
    <property type="entry name" value="PDP_family_Arabidopsis"/>
</dbReference>
<reference evidence="2" key="2">
    <citation type="submission" date="2020-06" db="EMBL/GenBank/DDBJ databases">
        <title>Helianthus annuus Genome sequencing and assembly Release 2.</title>
        <authorList>
            <person name="Gouzy J."/>
            <person name="Langlade N."/>
            <person name="Munos S."/>
        </authorList>
    </citation>
    <scope>NUCLEOTIDE SEQUENCE</scope>
    <source>
        <tissue evidence="2">Leaves</tissue>
    </source>
</reference>
<sequence length="136" mass="15897">MLVSFYGDNTYEWLDPKNLIPFEANFNMYSNRAYSKRRHSDSFVKVVNEAVDEVKHRAAIGLSCPCKFFARYKPAPVKDLLEVDIDGYKLGGVFMVKQIKYFSQKNSNRLRRFHLYVLSHIKPSLKHLDSISTETR</sequence>
<organism evidence="2 3">
    <name type="scientific">Helianthus annuus</name>
    <name type="common">Common sunflower</name>
    <dbReference type="NCBI Taxonomy" id="4232"/>
    <lineage>
        <taxon>Eukaryota</taxon>
        <taxon>Viridiplantae</taxon>
        <taxon>Streptophyta</taxon>
        <taxon>Embryophyta</taxon>
        <taxon>Tracheophyta</taxon>
        <taxon>Spermatophyta</taxon>
        <taxon>Magnoliopsida</taxon>
        <taxon>eudicotyledons</taxon>
        <taxon>Gunneridae</taxon>
        <taxon>Pentapetalae</taxon>
        <taxon>asterids</taxon>
        <taxon>campanulids</taxon>
        <taxon>Asterales</taxon>
        <taxon>Asteraceae</taxon>
        <taxon>Asteroideae</taxon>
        <taxon>Heliantheae alliance</taxon>
        <taxon>Heliantheae</taxon>
        <taxon>Helianthus</taxon>
    </lineage>
</organism>
<evidence type="ECO:0000313" key="2">
    <source>
        <dbReference type="EMBL" id="KAF5753983.1"/>
    </source>
</evidence>
<keyword evidence="3" id="KW-1185">Reference proteome</keyword>
<gene>
    <name evidence="2" type="ORF">HanXRQr2_Chr17g0786191</name>
</gene>
<dbReference type="Gramene" id="mRNA:HanXRQr2_Chr17g0786191">
    <property type="protein sequence ID" value="CDS:HanXRQr2_Chr17g0786191.1"/>
    <property type="gene ID" value="HanXRQr2_Chr17g0786191"/>
</dbReference>
<dbReference type="PANTHER" id="PTHR10688">
    <property type="entry name" value="PWWP DOMAIN-CONTAINING PROTEIN"/>
    <property type="match status" value="1"/>
</dbReference>
<feature type="domain" description="PWWP" evidence="1">
    <location>
        <begin position="2"/>
        <end position="54"/>
    </location>
</feature>
<dbReference type="AlphaFoldDB" id="A0A9K3DGS9"/>
<proteinExistence type="predicted"/>
<dbReference type="SUPFAM" id="SSF63748">
    <property type="entry name" value="Tudor/PWWP/MBT"/>
    <property type="match status" value="1"/>
</dbReference>
<dbReference type="Gene3D" id="2.30.30.140">
    <property type="match status" value="1"/>
</dbReference>
<evidence type="ECO:0000313" key="3">
    <source>
        <dbReference type="Proteomes" id="UP000215914"/>
    </source>
</evidence>
<dbReference type="PANTHER" id="PTHR10688:SF5">
    <property type="entry name" value="PWWP DOMAIN-CONTAINING PROTEIN 1-RELATED"/>
    <property type="match status" value="1"/>
</dbReference>
<evidence type="ECO:0000259" key="1">
    <source>
        <dbReference type="Pfam" id="PF00855"/>
    </source>
</evidence>
<dbReference type="EMBL" id="MNCJ02000332">
    <property type="protein sequence ID" value="KAF5753983.1"/>
    <property type="molecule type" value="Genomic_DNA"/>
</dbReference>
<accession>A0A9K3DGS9</accession>
<comment type="caution">
    <text evidence="2">The sequence shown here is derived from an EMBL/GenBank/DDBJ whole genome shotgun (WGS) entry which is preliminary data.</text>
</comment>